<dbReference type="CDD" id="cd01637">
    <property type="entry name" value="IMPase_like"/>
    <property type="match status" value="1"/>
</dbReference>
<dbReference type="PRINTS" id="PR00377">
    <property type="entry name" value="IMPHPHTASES"/>
</dbReference>
<dbReference type="STRING" id="1802701.A3A33_03885"/>
<dbReference type="GO" id="GO:0006020">
    <property type="term" value="P:inositol metabolic process"/>
    <property type="evidence" value="ECO:0007669"/>
    <property type="project" value="TreeGrafter"/>
</dbReference>
<evidence type="ECO:0000256" key="1">
    <source>
        <dbReference type="PIRSR" id="PIRSR600760-2"/>
    </source>
</evidence>
<dbReference type="PANTHER" id="PTHR20854">
    <property type="entry name" value="INOSITOL MONOPHOSPHATASE"/>
    <property type="match status" value="1"/>
</dbReference>
<evidence type="ECO:0000313" key="3">
    <source>
        <dbReference type="Proteomes" id="UP000179047"/>
    </source>
</evidence>
<dbReference type="Gene3D" id="3.30.540.10">
    <property type="entry name" value="Fructose-1,6-Bisphosphatase, subunit A, domain 1"/>
    <property type="match status" value="1"/>
</dbReference>
<feature type="binding site" evidence="1">
    <location>
        <position position="69"/>
    </location>
    <ligand>
        <name>Mg(2+)</name>
        <dbReference type="ChEBI" id="CHEBI:18420"/>
        <label>1</label>
        <note>catalytic</note>
    </ligand>
</feature>
<accession>A0A1F8GSU1</accession>
<gene>
    <name evidence="2" type="ORF">A3A33_03885</name>
</gene>
<feature type="binding site" evidence="1">
    <location>
        <position position="89"/>
    </location>
    <ligand>
        <name>Mg(2+)</name>
        <dbReference type="ChEBI" id="CHEBI:18420"/>
        <label>1</label>
        <note>catalytic</note>
    </ligand>
</feature>
<dbReference type="AlphaFoldDB" id="A0A1F8GSU1"/>
<dbReference type="Gene3D" id="3.40.190.80">
    <property type="match status" value="1"/>
</dbReference>
<comment type="caution">
    <text evidence="2">The sequence shown here is derived from an EMBL/GenBank/DDBJ whole genome shotgun (WGS) entry which is preliminary data.</text>
</comment>
<dbReference type="Proteomes" id="UP000179047">
    <property type="component" value="Unassembled WGS sequence"/>
</dbReference>
<dbReference type="GO" id="GO:0007165">
    <property type="term" value="P:signal transduction"/>
    <property type="evidence" value="ECO:0007669"/>
    <property type="project" value="TreeGrafter"/>
</dbReference>
<protein>
    <recommendedName>
        <fullName evidence="4">Inositol-phosphate phosphatase</fullName>
    </recommendedName>
</protein>
<feature type="binding site" evidence="1">
    <location>
        <position position="87"/>
    </location>
    <ligand>
        <name>Mg(2+)</name>
        <dbReference type="ChEBI" id="CHEBI:18420"/>
        <label>1</label>
        <note>catalytic</note>
    </ligand>
</feature>
<comment type="cofactor">
    <cofactor evidence="1">
        <name>Mg(2+)</name>
        <dbReference type="ChEBI" id="CHEBI:18420"/>
    </cofactor>
</comment>
<reference evidence="2 3" key="1">
    <citation type="journal article" date="2016" name="Nat. Commun.">
        <title>Thousands of microbial genomes shed light on interconnected biogeochemical processes in an aquifer system.</title>
        <authorList>
            <person name="Anantharaman K."/>
            <person name="Brown C.T."/>
            <person name="Hug L.A."/>
            <person name="Sharon I."/>
            <person name="Castelle C.J."/>
            <person name="Probst A.J."/>
            <person name="Thomas B.C."/>
            <person name="Singh A."/>
            <person name="Wilkins M.J."/>
            <person name="Karaoz U."/>
            <person name="Brodie E.L."/>
            <person name="Williams K.H."/>
            <person name="Hubbard S.S."/>
            <person name="Banfield J.F."/>
        </authorList>
    </citation>
    <scope>NUCLEOTIDE SEQUENCE [LARGE SCALE GENOMIC DNA]</scope>
</reference>
<dbReference type="GO" id="GO:0046872">
    <property type="term" value="F:metal ion binding"/>
    <property type="evidence" value="ECO:0007669"/>
    <property type="project" value="UniProtKB-KW"/>
</dbReference>
<dbReference type="EMBL" id="MGKP01000024">
    <property type="protein sequence ID" value="OGN28050.1"/>
    <property type="molecule type" value="Genomic_DNA"/>
</dbReference>
<keyword evidence="1" id="KW-0479">Metal-binding</keyword>
<dbReference type="Pfam" id="PF00459">
    <property type="entry name" value="Inositol_P"/>
    <property type="match status" value="1"/>
</dbReference>
<organism evidence="2 3">
    <name type="scientific">Candidatus Yanofskybacteria bacterium RIFCSPLOWO2_01_FULL_49_25</name>
    <dbReference type="NCBI Taxonomy" id="1802701"/>
    <lineage>
        <taxon>Bacteria</taxon>
        <taxon>Candidatus Yanofskyibacteriota</taxon>
    </lineage>
</organism>
<dbReference type="GO" id="GO:0008934">
    <property type="term" value="F:inositol monophosphate 1-phosphatase activity"/>
    <property type="evidence" value="ECO:0007669"/>
    <property type="project" value="TreeGrafter"/>
</dbReference>
<keyword evidence="1" id="KW-0460">Magnesium</keyword>
<dbReference type="SUPFAM" id="SSF56655">
    <property type="entry name" value="Carbohydrate phosphatase"/>
    <property type="match status" value="1"/>
</dbReference>
<dbReference type="InterPro" id="IPR000760">
    <property type="entry name" value="Inositol_monophosphatase-like"/>
</dbReference>
<feature type="binding site" evidence="1">
    <location>
        <position position="215"/>
    </location>
    <ligand>
        <name>Mg(2+)</name>
        <dbReference type="ChEBI" id="CHEBI:18420"/>
        <label>1</label>
        <note>catalytic</note>
    </ligand>
</feature>
<name>A0A1F8GSU1_9BACT</name>
<sequence>MKTIAKFFHEISPRILKLARESRTKTGIVNQKVNTEHSVDFATETDVAMEKLITQAIREKFPGDAILAEEESSQTALDSVGRLWIIDPICGTSNFSRGLPLFVSNIALAEKGKIIASCVVDHMFGKYFWSVGNGVYENDKHANTKKKTRGTIIDIDVGALISAPQGIKNRYAEFTKHIIRETDISLVTLNSSSSFLYVALGIYDAFVSPYIHAWDISASSLLIEQTGGIITDFEGKPRTLASHNGVATRDPKLHSTLLKLLS</sequence>
<dbReference type="PANTHER" id="PTHR20854:SF4">
    <property type="entry name" value="INOSITOL-1-MONOPHOSPHATASE-RELATED"/>
    <property type="match status" value="1"/>
</dbReference>
<evidence type="ECO:0008006" key="4">
    <source>
        <dbReference type="Google" id="ProtNLM"/>
    </source>
</evidence>
<proteinExistence type="predicted"/>
<evidence type="ECO:0000313" key="2">
    <source>
        <dbReference type="EMBL" id="OGN28050.1"/>
    </source>
</evidence>